<feature type="compositionally biased region" description="Low complexity" evidence="1">
    <location>
        <begin position="818"/>
        <end position="829"/>
    </location>
</feature>
<feature type="region of interest" description="Disordered" evidence="1">
    <location>
        <begin position="478"/>
        <end position="497"/>
    </location>
</feature>
<evidence type="ECO:0000256" key="1">
    <source>
        <dbReference type="SAM" id="MobiDB-lite"/>
    </source>
</evidence>
<dbReference type="CDD" id="cd02440">
    <property type="entry name" value="AdoMet_MTases"/>
    <property type="match status" value="1"/>
</dbReference>
<feature type="compositionally biased region" description="Polar residues" evidence="1">
    <location>
        <begin position="189"/>
        <end position="200"/>
    </location>
</feature>
<feature type="region of interest" description="Disordered" evidence="1">
    <location>
        <begin position="126"/>
        <end position="172"/>
    </location>
</feature>
<evidence type="ECO:0000259" key="2">
    <source>
        <dbReference type="Pfam" id="PF13649"/>
    </source>
</evidence>
<feature type="compositionally biased region" description="Low complexity" evidence="1">
    <location>
        <begin position="885"/>
        <end position="904"/>
    </location>
</feature>
<dbReference type="Gene3D" id="3.40.50.150">
    <property type="entry name" value="Vaccinia Virus protein VP39"/>
    <property type="match status" value="1"/>
</dbReference>
<evidence type="ECO:0000313" key="3">
    <source>
        <dbReference type="EMBL" id="TFK26793.1"/>
    </source>
</evidence>
<feature type="region of interest" description="Disordered" evidence="1">
    <location>
        <begin position="502"/>
        <end position="596"/>
    </location>
</feature>
<reference evidence="3 4" key="1">
    <citation type="journal article" date="2019" name="Nat. Ecol. Evol.">
        <title>Megaphylogeny resolves global patterns of mushroom evolution.</title>
        <authorList>
            <person name="Varga T."/>
            <person name="Krizsan K."/>
            <person name="Foldi C."/>
            <person name="Dima B."/>
            <person name="Sanchez-Garcia M."/>
            <person name="Sanchez-Ramirez S."/>
            <person name="Szollosi G.J."/>
            <person name="Szarkandi J.G."/>
            <person name="Papp V."/>
            <person name="Albert L."/>
            <person name="Andreopoulos W."/>
            <person name="Angelini C."/>
            <person name="Antonin V."/>
            <person name="Barry K.W."/>
            <person name="Bougher N.L."/>
            <person name="Buchanan P."/>
            <person name="Buyck B."/>
            <person name="Bense V."/>
            <person name="Catcheside P."/>
            <person name="Chovatia M."/>
            <person name="Cooper J."/>
            <person name="Damon W."/>
            <person name="Desjardin D."/>
            <person name="Finy P."/>
            <person name="Geml J."/>
            <person name="Haridas S."/>
            <person name="Hughes K."/>
            <person name="Justo A."/>
            <person name="Karasinski D."/>
            <person name="Kautmanova I."/>
            <person name="Kiss B."/>
            <person name="Kocsube S."/>
            <person name="Kotiranta H."/>
            <person name="LaButti K.M."/>
            <person name="Lechner B.E."/>
            <person name="Liimatainen K."/>
            <person name="Lipzen A."/>
            <person name="Lukacs Z."/>
            <person name="Mihaltcheva S."/>
            <person name="Morgado L.N."/>
            <person name="Niskanen T."/>
            <person name="Noordeloos M.E."/>
            <person name="Ohm R.A."/>
            <person name="Ortiz-Santana B."/>
            <person name="Ovrebo C."/>
            <person name="Racz N."/>
            <person name="Riley R."/>
            <person name="Savchenko A."/>
            <person name="Shiryaev A."/>
            <person name="Soop K."/>
            <person name="Spirin V."/>
            <person name="Szebenyi C."/>
            <person name="Tomsovsky M."/>
            <person name="Tulloss R.E."/>
            <person name="Uehling J."/>
            <person name="Grigoriev I.V."/>
            <person name="Vagvolgyi C."/>
            <person name="Papp T."/>
            <person name="Martin F.M."/>
            <person name="Miettinen O."/>
            <person name="Hibbett D.S."/>
            <person name="Nagy L.G."/>
        </authorList>
    </citation>
    <scope>NUCLEOTIDE SEQUENCE [LARGE SCALE GENOMIC DNA]</scope>
    <source>
        <strain evidence="3 4">CBS 121175</strain>
    </source>
</reference>
<dbReference type="InterPro" id="IPR041698">
    <property type="entry name" value="Methyltransf_25"/>
</dbReference>
<feature type="region of interest" description="Disordered" evidence="1">
    <location>
        <begin position="734"/>
        <end position="907"/>
    </location>
</feature>
<feature type="region of interest" description="Disordered" evidence="1">
    <location>
        <begin position="227"/>
        <end position="260"/>
    </location>
</feature>
<feature type="compositionally biased region" description="Basic and acidic residues" evidence="1">
    <location>
        <begin position="695"/>
        <end position="713"/>
    </location>
</feature>
<name>A0A5C3L2M2_COPMA</name>
<dbReference type="Pfam" id="PF13649">
    <property type="entry name" value="Methyltransf_25"/>
    <property type="match status" value="1"/>
</dbReference>
<keyword evidence="4" id="KW-1185">Reference proteome</keyword>
<feature type="compositionally biased region" description="Pro residues" evidence="1">
    <location>
        <begin position="1034"/>
        <end position="1045"/>
    </location>
</feature>
<dbReference type="AlphaFoldDB" id="A0A5C3L2M2"/>
<accession>A0A5C3L2M2</accession>
<feature type="domain" description="Methyltransferase" evidence="2">
    <location>
        <begin position="320"/>
        <end position="412"/>
    </location>
</feature>
<feature type="compositionally biased region" description="Low complexity" evidence="1">
    <location>
        <begin position="755"/>
        <end position="774"/>
    </location>
</feature>
<feature type="compositionally biased region" description="Polar residues" evidence="1">
    <location>
        <begin position="528"/>
        <end position="568"/>
    </location>
</feature>
<evidence type="ECO:0000313" key="4">
    <source>
        <dbReference type="Proteomes" id="UP000307440"/>
    </source>
</evidence>
<feature type="compositionally biased region" description="Low complexity" evidence="1">
    <location>
        <begin position="579"/>
        <end position="593"/>
    </location>
</feature>
<dbReference type="EMBL" id="ML210171">
    <property type="protein sequence ID" value="TFK26793.1"/>
    <property type="molecule type" value="Genomic_DNA"/>
</dbReference>
<dbReference type="Proteomes" id="UP000307440">
    <property type="component" value="Unassembled WGS sequence"/>
</dbReference>
<feature type="compositionally biased region" description="Polar residues" evidence="1">
    <location>
        <begin position="462"/>
        <end position="472"/>
    </location>
</feature>
<dbReference type="STRING" id="230819.A0A5C3L2M2"/>
<feature type="region of interest" description="Disordered" evidence="1">
    <location>
        <begin position="681"/>
        <end position="713"/>
    </location>
</feature>
<proteinExistence type="predicted"/>
<dbReference type="OrthoDB" id="2013972at2759"/>
<organism evidence="3 4">
    <name type="scientific">Coprinopsis marcescibilis</name>
    <name type="common">Agaric fungus</name>
    <name type="synonym">Psathyrella marcescibilis</name>
    <dbReference type="NCBI Taxonomy" id="230819"/>
    <lineage>
        <taxon>Eukaryota</taxon>
        <taxon>Fungi</taxon>
        <taxon>Dikarya</taxon>
        <taxon>Basidiomycota</taxon>
        <taxon>Agaricomycotina</taxon>
        <taxon>Agaricomycetes</taxon>
        <taxon>Agaricomycetidae</taxon>
        <taxon>Agaricales</taxon>
        <taxon>Agaricineae</taxon>
        <taxon>Psathyrellaceae</taxon>
        <taxon>Coprinopsis</taxon>
    </lineage>
</organism>
<feature type="compositionally biased region" description="Polar residues" evidence="1">
    <location>
        <begin position="846"/>
        <end position="884"/>
    </location>
</feature>
<gene>
    <name evidence="3" type="ORF">FA15DRAFT_636920</name>
</gene>
<feature type="region of interest" description="Disordered" evidence="1">
    <location>
        <begin position="189"/>
        <end position="214"/>
    </location>
</feature>
<sequence>MEAFAKPRPQSQRISSLNLSASLQFEVYQDRISQLQPKRPAVRSHYRPFSTLFVEESPVGNRNSVLVKPRRQSTIQRSASLTTVHSMGLRMKKSPEKGAKEKAKELPKLRIRKMSDGLLVSTSPSVTIQEVPSPSPSSKSPITKGVSRTGMSGGQAVAERSAGNGKTPLHKVKAQRSMAALFSTVNDMSPNVASSDTIPRSKSVVPIPSNPLPPTSFRASKLDVVDDHPPPASNRSGRFGKVDGDGVVSKKKGMDSHSDNNVWLTRSKTKVHPYTGEAPYLQAYDRVCLDNDRYSDLLLRRLNPSSPSFFKYGKKPPLTVLDLGCGQGHWVLWAASMWKNSRITGLDLVDITLPAFQTTENVNFVRGNFLFKLPFPAKSFEYVRMSNLSLCIPYNKWLPLLEEVKRILTNGGRLELVDDQLIFPYGEEPKIRELSKSEPSQGGMSFFDFHDDSDDDTLEEAGSTTTSSTLVSERGSSIFDKLPGSKRNSAQSDRSDRVVTIVSANGLPPSSRDVLPSSPTEAHPPSPVTTDASQYPISPSPTITQASMNSLDETASMTTSVTFTQSSADKGHKRHRKSGSSSSTRSQSEAVSSWREKKELSLDMETIFEYLLINKCGIHPRPSDFVQDSLRRVFGKGNAGKIRSYHVKLAPYDSPIGPGGTMSTSPIAMEHPVRLEKEVKPIASSSDQLKRHWKQISEKKEKKDRKIDRKGTRELDGASLKGFEEHTKPIISAKAASRLGVEPTTQGIPPKRASADFSTSDSSGSEGAASSYRSNSFSTPRHPSGDKAADRLGISSTIPPPVPPKTGSALRISDAHSGRPSSSRSSTSPAVPVKAANRLGIETRALSRSFSSDRNGLGTYQLSPTTSMRSGSKQGNASNPSLPTSQDNSSDSNLSSSSEQSVSETTNLVSPPILSAKAAGRLGISYSVLAAASAAHSRASGAMAPVQSPGLLVWPSTYLPMSPTELEMHTCKSLQTLLACRHALKEHITAEFAGKKIADDEDFEDAIWEYESFRRSRFHWPNDNPELFAEQGFPEPPSPTAPCPPSEGELVRKPGAHSRHNSIESFNGQYKRDELTHVRTIRVFEAVKAIDEKGFVSMLFSGSKPGSL</sequence>
<dbReference type="SUPFAM" id="SSF53335">
    <property type="entry name" value="S-adenosyl-L-methionine-dependent methyltransferases"/>
    <property type="match status" value="1"/>
</dbReference>
<dbReference type="InterPro" id="IPR029063">
    <property type="entry name" value="SAM-dependent_MTases_sf"/>
</dbReference>
<protein>
    <recommendedName>
        <fullName evidence="2">Methyltransferase domain-containing protein</fullName>
    </recommendedName>
</protein>
<feature type="region of interest" description="Disordered" evidence="1">
    <location>
        <begin position="1033"/>
        <end position="1065"/>
    </location>
</feature>
<feature type="region of interest" description="Disordered" evidence="1">
    <location>
        <begin position="432"/>
        <end position="472"/>
    </location>
</feature>